<evidence type="ECO:0000313" key="2">
    <source>
        <dbReference type="Proteomes" id="UP000827092"/>
    </source>
</evidence>
<organism evidence="1 2">
    <name type="scientific">Oedothorax gibbosus</name>
    <dbReference type="NCBI Taxonomy" id="931172"/>
    <lineage>
        <taxon>Eukaryota</taxon>
        <taxon>Metazoa</taxon>
        <taxon>Ecdysozoa</taxon>
        <taxon>Arthropoda</taxon>
        <taxon>Chelicerata</taxon>
        <taxon>Arachnida</taxon>
        <taxon>Araneae</taxon>
        <taxon>Araneomorphae</taxon>
        <taxon>Entelegynae</taxon>
        <taxon>Araneoidea</taxon>
        <taxon>Linyphiidae</taxon>
        <taxon>Erigoninae</taxon>
        <taxon>Oedothorax</taxon>
    </lineage>
</organism>
<gene>
    <name evidence="1" type="ORF">JTE90_007593</name>
</gene>
<reference evidence="1 2" key="1">
    <citation type="journal article" date="2022" name="Nat. Ecol. Evol.">
        <title>A masculinizing supergene underlies an exaggerated male reproductive morph in a spider.</title>
        <authorList>
            <person name="Hendrickx F."/>
            <person name="De Corte Z."/>
            <person name="Sonet G."/>
            <person name="Van Belleghem S.M."/>
            <person name="Kostlbacher S."/>
            <person name="Vangestel C."/>
        </authorList>
    </citation>
    <scope>NUCLEOTIDE SEQUENCE [LARGE SCALE GENOMIC DNA]</scope>
    <source>
        <strain evidence="1">W744_W776</strain>
    </source>
</reference>
<protein>
    <recommendedName>
        <fullName evidence="3">Chromo domain-containing protein</fullName>
    </recommendedName>
</protein>
<comment type="caution">
    <text evidence="1">The sequence shown here is derived from an EMBL/GenBank/DDBJ whole genome shotgun (WGS) entry which is preliminary data.</text>
</comment>
<accession>A0AAV6TNT0</accession>
<evidence type="ECO:0000313" key="1">
    <source>
        <dbReference type="EMBL" id="KAG8173264.1"/>
    </source>
</evidence>
<sequence length="120" mass="13041">MAIVAILWRLGTSHKITDCVWELPSYDNGDVISIADAVNAHGVNFAKKFINNKAPKKRGKSPRSLLHQGTLLGNPEEATLELELNDCTIALCTLSTVMSISAREGKLKTLPPRSNPSSSR</sequence>
<evidence type="ECO:0008006" key="3">
    <source>
        <dbReference type="Google" id="ProtNLM"/>
    </source>
</evidence>
<keyword evidence="2" id="KW-1185">Reference proteome</keyword>
<dbReference type="EMBL" id="JAFNEN010001934">
    <property type="protein sequence ID" value="KAG8173264.1"/>
    <property type="molecule type" value="Genomic_DNA"/>
</dbReference>
<dbReference type="Proteomes" id="UP000827092">
    <property type="component" value="Unassembled WGS sequence"/>
</dbReference>
<name>A0AAV6TNT0_9ARAC</name>
<dbReference type="AlphaFoldDB" id="A0AAV6TNT0"/>
<proteinExistence type="predicted"/>